<keyword evidence="2" id="KW-1185">Reference proteome</keyword>
<dbReference type="Proteomes" id="UP000233551">
    <property type="component" value="Unassembled WGS sequence"/>
</dbReference>
<accession>A0A2I0IFP6</accession>
<organism evidence="1 2">
    <name type="scientific">Punica granatum</name>
    <name type="common">Pomegranate</name>
    <dbReference type="NCBI Taxonomy" id="22663"/>
    <lineage>
        <taxon>Eukaryota</taxon>
        <taxon>Viridiplantae</taxon>
        <taxon>Streptophyta</taxon>
        <taxon>Embryophyta</taxon>
        <taxon>Tracheophyta</taxon>
        <taxon>Spermatophyta</taxon>
        <taxon>Magnoliopsida</taxon>
        <taxon>eudicotyledons</taxon>
        <taxon>Gunneridae</taxon>
        <taxon>Pentapetalae</taxon>
        <taxon>rosids</taxon>
        <taxon>malvids</taxon>
        <taxon>Myrtales</taxon>
        <taxon>Lythraceae</taxon>
        <taxon>Punica</taxon>
    </lineage>
</organism>
<proteinExistence type="predicted"/>
<sequence>MPRSRDEGSELWGSVPMYPEESGIRVCRGFRLCCTFSLVRPSPQLEVATCYMGQTRVRREKMPLRIPDRTCVQRNGNLQRTSVALSRRDCDA</sequence>
<evidence type="ECO:0000313" key="1">
    <source>
        <dbReference type="EMBL" id="PKI42623.1"/>
    </source>
</evidence>
<gene>
    <name evidence="1" type="ORF">CRG98_036986</name>
</gene>
<reference evidence="1 2" key="1">
    <citation type="submission" date="2017-11" db="EMBL/GenBank/DDBJ databases">
        <title>De-novo sequencing of pomegranate (Punica granatum L.) genome.</title>
        <authorList>
            <person name="Akparov Z."/>
            <person name="Amiraslanov A."/>
            <person name="Hajiyeva S."/>
            <person name="Abbasov M."/>
            <person name="Kaur K."/>
            <person name="Hamwieh A."/>
            <person name="Solovyev V."/>
            <person name="Salamov A."/>
            <person name="Braich B."/>
            <person name="Kosarev P."/>
            <person name="Mahmoud A."/>
            <person name="Hajiyev E."/>
            <person name="Babayeva S."/>
            <person name="Izzatullayeva V."/>
            <person name="Mammadov A."/>
            <person name="Mammadov A."/>
            <person name="Sharifova S."/>
            <person name="Ojaghi J."/>
            <person name="Eynullazada K."/>
            <person name="Bayramov B."/>
            <person name="Abdulazimova A."/>
            <person name="Shahmuradov I."/>
        </authorList>
    </citation>
    <scope>NUCLEOTIDE SEQUENCE [LARGE SCALE GENOMIC DNA]</scope>
    <source>
        <strain evidence="2">cv. AG2017</strain>
        <tissue evidence="1">Leaf</tissue>
    </source>
</reference>
<evidence type="ECO:0000313" key="2">
    <source>
        <dbReference type="Proteomes" id="UP000233551"/>
    </source>
</evidence>
<dbReference type="AlphaFoldDB" id="A0A2I0IFP6"/>
<name>A0A2I0IFP6_PUNGR</name>
<protein>
    <submittedName>
        <fullName evidence="1">Uncharacterized protein</fullName>
    </submittedName>
</protein>
<dbReference type="EMBL" id="PGOL01003141">
    <property type="protein sequence ID" value="PKI42623.1"/>
    <property type="molecule type" value="Genomic_DNA"/>
</dbReference>
<comment type="caution">
    <text evidence="1">The sequence shown here is derived from an EMBL/GenBank/DDBJ whole genome shotgun (WGS) entry which is preliminary data.</text>
</comment>